<dbReference type="Gene3D" id="3.40.50.150">
    <property type="entry name" value="Vaccinia Virus protein VP39"/>
    <property type="match status" value="1"/>
</dbReference>
<dbReference type="SUPFAM" id="SSF53335">
    <property type="entry name" value="S-adenosyl-L-methionine-dependent methyltransferases"/>
    <property type="match status" value="1"/>
</dbReference>
<dbReference type="Proteomes" id="UP001523550">
    <property type="component" value="Unassembled WGS sequence"/>
</dbReference>
<evidence type="ECO:0000313" key="2">
    <source>
        <dbReference type="EMBL" id="MCP1726487.1"/>
    </source>
</evidence>
<accession>A0ABT1G956</accession>
<dbReference type="Pfam" id="PF13649">
    <property type="entry name" value="Methyltransf_25"/>
    <property type="match status" value="1"/>
</dbReference>
<proteinExistence type="predicted"/>
<comment type="caution">
    <text evidence="2">The sequence shown here is derived from an EMBL/GenBank/DDBJ whole genome shotgun (WGS) entry which is preliminary data.</text>
</comment>
<dbReference type="InterPro" id="IPR029063">
    <property type="entry name" value="SAM-dependent_MTases_sf"/>
</dbReference>
<gene>
    <name evidence="2" type="ORF">J2T60_000452</name>
</gene>
<keyword evidence="2" id="KW-0830">Ubiquinone</keyword>
<evidence type="ECO:0000259" key="1">
    <source>
        <dbReference type="Pfam" id="PF13649"/>
    </source>
</evidence>
<dbReference type="PANTHER" id="PTHR42912">
    <property type="entry name" value="METHYLTRANSFERASE"/>
    <property type="match status" value="1"/>
</dbReference>
<sequence>MITHPFRRRGKVQLPPGLPGAERIPKYVLLEFHHLPNGNYSKRLTRGYVKGFEASMLGEMKKTRSRMARDLVACQSVVDIGCGGARLAGQLATQGIDDVHGLDPSPYMLQYGAEAHPSVTFAQGVMEAMPHEDNRFDGAAVLFVFHEMPPRYIHQGLAEVARVLRSGGCLVVAEPSPLHYQSGLVSAWRHFGWRGLYFRILAHLVHEPFVKAWHRFDLVSAAEAHGLKLEQVDEGMPIKYWRFRLAE</sequence>
<protein>
    <submittedName>
        <fullName evidence="2">Ubiquinone/menaquinone biosynthesis C-methylase UbiE</fullName>
    </submittedName>
</protein>
<dbReference type="EMBL" id="JALJYF010000001">
    <property type="protein sequence ID" value="MCP1726487.1"/>
    <property type="molecule type" value="Genomic_DNA"/>
</dbReference>
<reference evidence="2 3" key="1">
    <citation type="submission" date="2022-03" db="EMBL/GenBank/DDBJ databases">
        <title>Genomic Encyclopedia of Type Strains, Phase III (KMG-III): the genomes of soil and plant-associated and newly described type strains.</title>
        <authorList>
            <person name="Whitman W."/>
        </authorList>
    </citation>
    <scope>NUCLEOTIDE SEQUENCE [LARGE SCALE GENOMIC DNA]</scope>
    <source>
        <strain evidence="2 3">BSker1</strain>
    </source>
</reference>
<dbReference type="InterPro" id="IPR041698">
    <property type="entry name" value="Methyltransf_25"/>
</dbReference>
<dbReference type="InterPro" id="IPR050508">
    <property type="entry name" value="Methyltransf_Superfamily"/>
</dbReference>
<dbReference type="CDD" id="cd02440">
    <property type="entry name" value="AdoMet_MTases"/>
    <property type="match status" value="1"/>
</dbReference>
<name>A0ABT1G956_9GAMM</name>
<evidence type="ECO:0000313" key="3">
    <source>
        <dbReference type="Proteomes" id="UP001523550"/>
    </source>
</evidence>
<keyword evidence="3" id="KW-1185">Reference proteome</keyword>
<feature type="domain" description="Methyltransferase" evidence="1">
    <location>
        <begin position="77"/>
        <end position="168"/>
    </location>
</feature>
<organism evidence="2 3">
    <name type="scientific">Natronospira proteinivora</name>
    <dbReference type="NCBI Taxonomy" id="1807133"/>
    <lineage>
        <taxon>Bacteria</taxon>
        <taxon>Pseudomonadati</taxon>
        <taxon>Pseudomonadota</taxon>
        <taxon>Gammaproteobacteria</taxon>
        <taxon>Natronospirales</taxon>
        <taxon>Natronospiraceae</taxon>
        <taxon>Natronospira</taxon>
    </lineage>
</organism>